<evidence type="ECO:0000256" key="11">
    <source>
        <dbReference type="ARBA" id="ARBA00069173"/>
    </source>
</evidence>
<organism evidence="16 19">
    <name type="scientific">Dehalococcoides mccartyi</name>
    <dbReference type="NCBI Taxonomy" id="61435"/>
    <lineage>
        <taxon>Bacteria</taxon>
        <taxon>Bacillati</taxon>
        <taxon>Chloroflexota</taxon>
        <taxon>Dehalococcoidia</taxon>
        <taxon>Dehalococcoidales</taxon>
        <taxon>Dehalococcoidaceae</taxon>
        <taxon>Dehalococcoides</taxon>
    </lineage>
</organism>
<dbReference type="Gene3D" id="3.20.20.70">
    <property type="entry name" value="Aldolase class I"/>
    <property type="match status" value="1"/>
</dbReference>
<reference evidence="16 19" key="1">
    <citation type="submission" date="2015-03" db="EMBL/GenBank/DDBJ databases">
        <title>Genomic characterization of Dehalococcoides mccartyi strain 11a5, an unusal plasmid-containing chloroethene dechlorinator.</title>
        <authorList>
            <person name="Zhao S."/>
            <person name="Ding C."/>
            <person name="He J."/>
        </authorList>
    </citation>
    <scope>NUCLEOTIDE SEQUENCE [LARGE SCALE GENOMIC DNA]</scope>
    <source>
        <strain evidence="16 19">11a5</strain>
    </source>
</reference>
<dbReference type="PANTHER" id="PTHR32179">
    <property type="entry name" value="NICOTINATE-NUCLEOTIDE PYROPHOSPHORYLASE [CARBOXYLATING]"/>
    <property type="match status" value="1"/>
</dbReference>
<evidence type="ECO:0000256" key="2">
    <source>
        <dbReference type="ARBA" id="ARBA00004893"/>
    </source>
</evidence>
<dbReference type="InterPro" id="IPR036068">
    <property type="entry name" value="Nicotinate_pribotase-like_C"/>
</dbReference>
<comment type="pathway">
    <text evidence="2">Cofactor biosynthesis; NAD(+) biosynthesis; nicotinate D-ribonucleotide from quinolinate: step 1/1.</text>
</comment>
<dbReference type="FunFam" id="3.90.1170.20:FF:000001">
    <property type="entry name" value="Nicotinate-nucleotide diphosphorylase (Carboxylating)"/>
    <property type="match status" value="1"/>
</dbReference>
<dbReference type="OrthoDB" id="9782546at2"/>
<dbReference type="PATRIC" id="fig|61435.13.peg.1234"/>
<evidence type="ECO:0000256" key="10">
    <source>
        <dbReference type="ARBA" id="ARBA00047445"/>
    </source>
</evidence>
<dbReference type="Pfam" id="PF01729">
    <property type="entry name" value="QRPTase_C"/>
    <property type="match status" value="1"/>
</dbReference>
<evidence type="ECO:0000259" key="15">
    <source>
        <dbReference type="Pfam" id="PF02749"/>
    </source>
</evidence>
<dbReference type="AlphaFoldDB" id="A0A142VB24"/>
<gene>
    <name evidence="18" type="ORF">C1G86_1275</name>
    <name evidence="17" type="ORF">CVH13_01362</name>
    <name evidence="16" type="ORF">Dm11a5_1210</name>
</gene>
<evidence type="ECO:0000256" key="9">
    <source>
        <dbReference type="ARBA" id="ARBA00033102"/>
    </source>
</evidence>
<dbReference type="InterPro" id="IPR013785">
    <property type="entry name" value="Aldolase_TIM"/>
</dbReference>
<evidence type="ECO:0000259" key="14">
    <source>
        <dbReference type="Pfam" id="PF01729"/>
    </source>
</evidence>
<sequence>MSQSQIEKIIDNACNEDFARGDVTTETLIPSSLAGRAIIVAKQDGVLAGAEVAKIVFVKHDPTMEVEILIEDGKRVKTGDVIMVLNGRVINILKCERTALNFITHLSGIASLTAKYISKVDGLNVSLADTRKTIPGMRILEKYAVYAAGGKSNRPDLACGILIKDNHLMALSAKGIGVKEAIEKAKTNKSKLPVTIEVNTLEQVAQAIEAAPNSILLDNMSIADMKKAVDIIPETIKIEASGNINLDNVREVAMTGVDVISVGALTHSAPALDFSLEFPVQQQAQE</sequence>
<feature type="binding site" evidence="13">
    <location>
        <position position="197"/>
    </location>
    <ligand>
        <name>substrate</name>
    </ligand>
</feature>
<dbReference type="NCBIfam" id="TIGR00078">
    <property type="entry name" value="nadC"/>
    <property type="match status" value="1"/>
</dbReference>
<dbReference type="InterPro" id="IPR002638">
    <property type="entry name" value="Quinolinate_PRibosylTrfase_C"/>
</dbReference>
<dbReference type="Proteomes" id="UP000233649">
    <property type="component" value="Unassembled WGS sequence"/>
</dbReference>
<protein>
    <recommendedName>
        <fullName evidence="11">Probable nicotinate-nucleotide pyrophosphorylase [carboxylating]</fullName>
        <ecNumber evidence="5">2.4.2.19</ecNumber>
    </recommendedName>
    <alternativeName>
        <fullName evidence="9">Quinolinate phosphoribosyltransferase [decarboxylating]</fullName>
    </alternativeName>
</protein>
<keyword evidence="7 12" id="KW-0328">Glycosyltransferase</keyword>
<evidence type="ECO:0000256" key="3">
    <source>
        <dbReference type="ARBA" id="ARBA00009400"/>
    </source>
</evidence>
<dbReference type="CDD" id="cd01572">
    <property type="entry name" value="QPRTase"/>
    <property type="match status" value="1"/>
</dbReference>
<dbReference type="PIRSF" id="PIRSF006250">
    <property type="entry name" value="NadC_ModD"/>
    <property type="match status" value="1"/>
</dbReference>
<reference evidence="17 20" key="2">
    <citation type="journal article" date="2017" name="FEMS Microbiol. Ecol.">
        <title>Reconstructed genomes of novel Dehalococcoides mccartyi strains from 1,2,3,4-tetrachlorodibenzo-p-dioxin-dechlorinating enrichment cultures reveal divergent reductive dehalogenase gene profiles.</title>
        <authorList>
            <person name="Dam H.T."/>
            <person name="Vollmers J."/>
            <person name="Kaster A.K."/>
            <person name="Haggblom M.M."/>
        </authorList>
    </citation>
    <scope>NUCLEOTIDE SEQUENCE [LARGE SCALE GENOMIC DNA]</scope>
    <source>
        <strain evidence="17 20">H1-3-2.001</strain>
    </source>
</reference>
<dbReference type="EMBL" id="PHFD01000284">
    <property type="protein sequence ID" value="PKH45829.1"/>
    <property type="molecule type" value="Genomic_DNA"/>
</dbReference>
<evidence type="ECO:0000256" key="8">
    <source>
        <dbReference type="ARBA" id="ARBA00022679"/>
    </source>
</evidence>
<dbReference type="RefSeq" id="WP_011309740.1">
    <property type="nucleotide sequence ID" value="NZ_AP024514.1"/>
</dbReference>
<dbReference type="EMBL" id="QGLD01000011">
    <property type="protein sequence ID" value="RAL70360.1"/>
    <property type="molecule type" value="Genomic_DNA"/>
</dbReference>
<dbReference type="InterPro" id="IPR022412">
    <property type="entry name" value="Quinolinate_PRibosylTrfase_N"/>
</dbReference>
<dbReference type="EMBL" id="CP011127">
    <property type="protein sequence ID" value="AMU87036.1"/>
    <property type="molecule type" value="Genomic_DNA"/>
</dbReference>
<dbReference type="Proteomes" id="UP000248786">
    <property type="component" value="Unassembled WGS sequence"/>
</dbReference>
<feature type="binding site" evidence="13">
    <location>
        <position position="97"/>
    </location>
    <ligand>
        <name>substrate</name>
    </ligand>
</feature>
<dbReference type="SUPFAM" id="SSF51690">
    <property type="entry name" value="Nicotinate/Quinolinate PRTase C-terminal domain-like"/>
    <property type="match status" value="1"/>
</dbReference>
<accession>A0A142VB24</accession>
<keyword evidence="6" id="KW-0662">Pyridine nucleotide biosynthesis</keyword>
<evidence type="ECO:0000313" key="19">
    <source>
        <dbReference type="Proteomes" id="UP000076394"/>
    </source>
</evidence>
<feature type="binding site" evidence="13">
    <location>
        <position position="218"/>
    </location>
    <ligand>
        <name>substrate</name>
    </ligand>
</feature>
<evidence type="ECO:0000256" key="13">
    <source>
        <dbReference type="PIRSR" id="PIRSR006250-1"/>
    </source>
</evidence>
<dbReference type="PANTHER" id="PTHR32179:SF3">
    <property type="entry name" value="NICOTINATE-NUCLEOTIDE PYROPHOSPHORYLASE [CARBOXYLATING]"/>
    <property type="match status" value="1"/>
</dbReference>
<feature type="domain" description="Quinolinate phosphoribosyl transferase N-terminal" evidence="15">
    <location>
        <begin position="22"/>
        <end position="107"/>
    </location>
</feature>
<reference evidence="18 21" key="3">
    <citation type="submission" date="2018-05" db="EMBL/GenBank/DDBJ databases">
        <title>Draft genome sequences of Dehalococcoides mccartyi strains RC and KS.</title>
        <authorList>
            <person name="Higgins S.A."/>
            <person name="Padilla-Crespo E."/>
            <person name="Loeffler F.E."/>
        </authorList>
    </citation>
    <scope>NUCLEOTIDE SEQUENCE [LARGE SCALE GENOMIC DNA]</scope>
    <source>
        <strain evidence="18 21">KS</strain>
    </source>
</reference>
<feature type="binding site" evidence="13">
    <location>
        <begin position="241"/>
        <end position="243"/>
    </location>
    <ligand>
        <name>substrate</name>
    </ligand>
</feature>
<dbReference type="GO" id="GO:0034213">
    <property type="term" value="P:quinolinate catabolic process"/>
    <property type="evidence" value="ECO:0007669"/>
    <property type="project" value="TreeGrafter"/>
</dbReference>
<dbReference type="Pfam" id="PF02749">
    <property type="entry name" value="QRPTase_N"/>
    <property type="match status" value="1"/>
</dbReference>
<comment type="function">
    <text evidence="1">Involved in the catabolism of quinolinic acid (QA).</text>
</comment>
<dbReference type="Proteomes" id="UP000076394">
    <property type="component" value="Chromosome"/>
</dbReference>
<evidence type="ECO:0000256" key="1">
    <source>
        <dbReference type="ARBA" id="ARBA00003237"/>
    </source>
</evidence>
<dbReference type="InterPro" id="IPR027277">
    <property type="entry name" value="NadC/ModD"/>
</dbReference>
<dbReference type="GO" id="GO:0005737">
    <property type="term" value="C:cytoplasm"/>
    <property type="evidence" value="ECO:0007669"/>
    <property type="project" value="TreeGrafter"/>
</dbReference>
<evidence type="ECO:0000256" key="4">
    <source>
        <dbReference type="ARBA" id="ARBA00011218"/>
    </source>
</evidence>
<evidence type="ECO:0000313" key="21">
    <source>
        <dbReference type="Proteomes" id="UP000248786"/>
    </source>
</evidence>
<dbReference type="GO" id="GO:0004514">
    <property type="term" value="F:nicotinate-nucleotide diphosphorylase (carboxylating) activity"/>
    <property type="evidence" value="ECO:0007669"/>
    <property type="project" value="UniProtKB-EC"/>
</dbReference>
<feature type="binding site" evidence="13">
    <location>
        <position position="164"/>
    </location>
    <ligand>
        <name>substrate</name>
    </ligand>
</feature>
<evidence type="ECO:0000256" key="7">
    <source>
        <dbReference type="ARBA" id="ARBA00022676"/>
    </source>
</evidence>
<evidence type="ECO:0000313" key="20">
    <source>
        <dbReference type="Proteomes" id="UP000233649"/>
    </source>
</evidence>
<feature type="domain" description="Quinolinate phosphoribosyl transferase C-terminal" evidence="14">
    <location>
        <begin position="109"/>
        <end position="277"/>
    </location>
</feature>
<name>A0A142VB24_9CHLR</name>
<evidence type="ECO:0000313" key="17">
    <source>
        <dbReference type="EMBL" id="PKH45829.1"/>
    </source>
</evidence>
<comment type="subunit">
    <text evidence="4">Hexamer formed by 3 homodimers.</text>
</comment>
<dbReference type="EC" id="2.4.2.19" evidence="5"/>
<feature type="binding site" evidence="13">
    <location>
        <begin position="130"/>
        <end position="132"/>
    </location>
    <ligand>
        <name>substrate</name>
    </ligand>
</feature>
<dbReference type="FunFam" id="3.20.20.70:FF:000030">
    <property type="entry name" value="Nicotinate-nucleotide pyrophosphorylase, carboxylating"/>
    <property type="match status" value="1"/>
</dbReference>
<feature type="binding site" evidence="13">
    <location>
        <position position="154"/>
    </location>
    <ligand>
        <name>substrate</name>
    </ligand>
</feature>
<dbReference type="InterPro" id="IPR037128">
    <property type="entry name" value="Quinolinate_PRibosylTase_N_sf"/>
</dbReference>
<dbReference type="InterPro" id="IPR004393">
    <property type="entry name" value="NadC"/>
</dbReference>
<evidence type="ECO:0000313" key="16">
    <source>
        <dbReference type="EMBL" id="AMU87036.1"/>
    </source>
</evidence>
<comment type="similarity">
    <text evidence="3 12">Belongs to the NadC/ModD family.</text>
</comment>
<feature type="binding site" evidence="13">
    <location>
        <begin position="262"/>
        <end position="264"/>
    </location>
    <ligand>
        <name>substrate</name>
    </ligand>
</feature>
<proteinExistence type="inferred from homology"/>
<dbReference type="OMA" id="DIVMCDN"/>
<dbReference type="Gene3D" id="3.90.1170.20">
    <property type="entry name" value="Quinolinate phosphoribosyl transferase, N-terminal domain"/>
    <property type="match status" value="1"/>
</dbReference>
<evidence type="ECO:0000256" key="12">
    <source>
        <dbReference type="PIRNR" id="PIRNR006250"/>
    </source>
</evidence>
<dbReference type="UniPathway" id="UPA00253">
    <property type="reaction ID" value="UER00331"/>
</dbReference>
<keyword evidence="8 12" id="KW-0808">Transferase</keyword>
<comment type="catalytic activity">
    <reaction evidence="10">
        <text>nicotinate beta-D-ribonucleotide + CO2 + diphosphate = quinolinate + 5-phospho-alpha-D-ribose 1-diphosphate + 2 H(+)</text>
        <dbReference type="Rhea" id="RHEA:12733"/>
        <dbReference type="ChEBI" id="CHEBI:15378"/>
        <dbReference type="ChEBI" id="CHEBI:16526"/>
        <dbReference type="ChEBI" id="CHEBI:29959"/>
        <dbReference type="ChEBI" id="CHEBI:33019"/>
        <dbReference type="ChEBI" id="CHEBI:57502"/>
        <dbReference type="ChEBI" id="CHEBI:58017"/>
        <dbReference type="EC" id="2.4.2.19"/>
    </reaction>
</comment>
<evidence type="ECO:0000256" key="6">
    <source>
        <dbReference type="ARBA" id="ARBA00022642"/>
    </source>
</evidence>
<dbReference type="SUPFAM" id="SSF54675">
    <property type="entry name" value="Nicotinate/Quinolinate PRTase N-terminal domain-like"/>
    <property type="match status" value="1"/>
</dbReference>
<evidence type="ECO:0000256" key="5">
    <source>
        <dbReference type="ARBA" id="ARBA00011944"/>
    </source>
</evidence>
<evidence type="ECO:0000313" key="18">
    <source>
        <dbReference type="EMBL" id="RAL70360.1"/>
    </source>
</evidence>
<dbReference type="GO" id="GO:0009435">
    <property type="term" value="P:NAD+ biosynthetic process"/>
    <property type="evidence" value="ECO:0007669"/>
    <property type="project" value="UniProtKB-UniPathway"/>
</dbReference>